<proteinExistence type="predicted"/>
<comment type="caution">
    <text evidence="1">The sequence shown here is derived from an EMBL/GenBank/DDBJ whole genome shotgun (WGS) entry which is preliminary data.</text>
</comment>
<protein>
    <submittedName>
        <fullName evidence="1">Uncharacterized protein</fullName>
    </submittedName>
</protein>
<dbReference type="Proteomes" id="UP000805193">
    <property type="component" value="Unassembled WGS sequence"/>
</dbReference>
<accession>A0AC60PCW2</accession>
<name>A0AC60PCW2_IXOPE</name>
<gene>
    <name evidence="1" type="ORF">HPB47_005467</name>
</gene>
<evidence type="ECO:0000313" key="2">
    <source>
        <dbReference type="Proteomes" id="UP000805193"/>
    </source>
</evidence>
<organism evidence="1 2">
    <name type="scientific">Ixodes persulcatus</name>
    <name type="common">Taiga tick</name>
    <dbReference type="NCBI Taxonomy" id="34615"/>
    <lineage>
        <taxon>Eukaryota</taxon>
        <taxon>Metazoa</taxon>
        <taxon>Ecdysozoa</taxon>
        <taxon>Arthropoda</taxon>
        <taxon>Chelicerata</taxon>
        <taxon>Arachnida</taxon>
        <taxon>Acari</taxon>
        <taxon>Parasitiformes</taxon>
        <taxon>Ixodida</taxon>
        <taxon>Ixodoidea</taxon>
        <taxon>Ixodidae</taxon>
        <taxon>Ixodinae</taxon>
        <taxon>Ixodes</taxon>
    </lineage>
</organism>
<reference evidence="1 2" key="1">
    <citation type="journal article" date="2020" name="Cell">
        <title>Large-Scale Comparative Analyses of Tick Genomes Elucidate Their Genetic Diversity and Vector Capacities.</title>
        <authorList>
            <consortium name="Tick Genome and Microbiome Consortium (TIGMIC)"/>
            <person name="Jia N."/>
            <person name="Wang J."/>
            <person name="Shi W."/>
            <person name="Du L."/>
            <person name="Sun Y."/>
            <person name="Zhan W."/>
            <person name="Jiang J.F."/>
            <person name="Wang Q."/>
            <person name="Zhang B."/>
            <person name="Ji P."/>
            <person name="Bell-Sakyi L."/>
            <person name="Cui X.M."/>
            <person name="Yuan T.T."/>
            <person name="Jiang B.G."/>
            <person name="Yang W.F."/>
            <person name="Lam T.T."/>
            <person name="Chang Q.C."/>
            <person name="Ding S.J."/>
            <person name="Wang X.J."/>
            <person name="Zhu J.G."/>
            <person name="Ruan X.D."/>
            <person name="Zhao L."/>
            <person name="Wei J.T."/>
            <person name="Ye R.Z."/>
            <person name="Que T.C."/>
            <person name="Du C.H."/>
            <person name="Zhou Y.H."/>
            <person name="Cheng J.X."/>
            <person name="Dai P.F."/>
            <person name="Guo W.B."/>
            <person name="Han X.H."/>
            <person name="Huang E.J."/>
            <person name="Li L.F."/>
            <person name="Wei W."/>
            <person name="Gao Y.C."/>
            <person name="Liu J.Z."/>
            <person name="Shao H.Z."/>
            <person name="Wang X."/>
            <person name="Wang C.C."/>
            <person name="Yang T.C."/>
            <person name="Huo Q.B."/>
            <person name="Li W."/>
            <person name="Chen H.Y."/>
            <person name="Chen S.E."/>
            <person name="Zhou L.G."/>
            <person name="Ni X.B."/>
            <person name="Tian J.H."/>
            <person name="Sheng Y."/>
            <person name="Liu T."/>
            <person name="Pan Y.S."/>
            <person name="Xia L.Y."/>
            <person name="Li J."/>
            <person name="Zhao F."/>
            <person name="Cao W.C."/>
        </authorList>
    </citation>
    <scope>NUCLEOTIDE SEQUENCE [LARGE SCALE GENOMIC DNA]</scope>
    <source>
        <strain evidence="1">Iper-2018</strain>
    </source>
</reference>
<evidence type="ECO:0000313" key="1">
    <source>
        <dbReference type="EMBL" id="KAG0417617.1"/>
    </source>
</evidence>
<keyword evidence="2" id="KW-1185">Reference proteome</keyword>
<dbReference type="EMBL" id="JABSTQ010010822">
    <property type="protein sequence ID" value="KAG0417617.1"/>
    <property type="molecule type" value="Genomic_DNA"/>
</dbReference>
<sequence>MGEAEKPVGRHDHNQAILHILRFEKPNCTNIGIPHTIEQPPYRTNSAMSEEKLSSADAGLTKFASTFVPVQYAEGHSFQSASNSMTLHLFQPCFTRVPDANQQFLDIGCGTGDFTLQGLLPRCQPCRRIVAVDSSQMMIQHAQEKFAHPQITYDFLDIREDVSEFIKKYGQFDRVYSFYVLHWAKDQYTAFKNISDLMTPEGECLQMFGARLPAYDIWRRIVKKDRWTYYEEVTAFLRRL</sequence>